<gene>
    <name evidence="4" type="ordered locus">AS9A_2801</name>
</gene>
<accession>F6EJ16</accession>
<dbReference type="HOGENOM" id="CLU_069356_13_2_11"/>
<name>F6EJ16_HOYSD</name>
<dbReference type="eggNOG" id="COG1309">
    <property type="taxonomic scope" value="Bacteria"/>
</dbReference>
<dbReference type="InterPro" id="IPR009057">
    <property type="entry name" value="Homeodomain-like_sf"/>
</dbReference>
<dbReference type="Gene3D" id="1.10.357.10">
    <property type="entry name" value="Tetracycline Repressor, domain 2"/>
    <property type="match status" value="1"/>
</dbReference>
<dbReference type="SUPFAM" id="SSF46689">
    <property type="entry name" value="Homeodomain-like"/>
    <property type="match status" value="1"/>
</dbReference>
<dbReference type="Proteomes" id="UP000009235">
    <property type="component" value="Chromosome"/>
</dbReference>
<dbReference type="PROSITE" id="PS50977">
    <property type="entry name" value="HTH_TETR_2"/>
    <property type="match status" value="1"/>
</dbReference>
<evidence type="ECO:0000259" key="3">
    <source>
        <dbReference type="PROSITE" id="PS50977"/>
    </source>
</evidence>
<evidence type="ECO:0000256" key="2">
    <source>
        <dbReference type="PROSITE-ProRule" id="PRU00335"/>
    </source>
</evidence>
<dbReference type="InterPro" id="IPR001647">
    <property type="entry name" value="HTH_TetR"/>
</dbReference>
<dbReference type="PANTHER" id="PTHR43479:SF11">
    <property type="entry name" value="ACREF_ENVCD OPERON REPRESSOR-RELATED"/>
    <property type="match status" value="1"/>
</dbReference>
<evidence type="ECO:0000256" key="1">
    <source>
        <dbReference type="ARBA" id="ARBA00023125"/>
    </source>
</evidence>
<organism evidence="4 5">
    <name type="scientific">Hoyosella subflava (strain DSM 45089 / JCM 17490 / NBRC 109087 / DQS3-9A1)</name>
    <name type="common">Amycolicicoccus subflavus</name>
    <dbReference type="NCBI Taxonomy" id="443218"/>
    <lineage>
        <taxon>Bacteria</taxon>
        <taxon>Bacillati</taxon>
        <taxon>Actinomycetota</taxon>
        <taxon>Actinomycetes</taxon>
        <taxon>Mycobacteriales</taxon>
        <taxon>Hoyosellaceae</taxon>
        <taxon>Hoyosella</taxon>
    </lineage>
</organism>
<dbReference type="PRINTS" id="PR00455">
    <property type="entry name" value="HTHTETR"/>
</dbReference>
<keyword evidence="1 2" id="KW-0238">DNA-binding</keyword>
<dbReference type="EMBL" id="CP002786">
    <property type="protein sequence ID" value="AEF41248.1"/>
    <property type="molecule type" value="Genomic_DNA"/>
</dbReference>
<dbReference type="AlphaFoldDB" id="F6EJ16"/>
<protein>
    <submittedName>
        <fullName evidence="4">TetR family transcriptional regulator</fullName>
    </submittedName>
</protein>
<evidence type="ECO:0000313" key="5">
    <source>
        <dbReference type="Proteomes" id="UP000009235"/>
    </source>
</evidence>
<proteinExistence type="predicted"/>
<reference evidence="4 5" key="1">
    <citation type="journal article" date="2011" name="J. Bacteriol.">
        <title>Complete genome sequence of Amycolicicoccus subflavus DQS3-9A1T, an actinomycete isolated from crude oil-polluted soil.</title>
        <authorList>
            <person name="Cai M."/>
            <person name="Chen W.M."/>
            <person name="Nie Y."/>
            <person name="Chi C.Q."/>
            <person name="Wang Y.N."/>
            <person name="Tang Y.Q."/>
            <person name="Li G.Y."/>
            <person name="Wu X.L."/>
        </authorList>
    </citation>
    <scope>NUCLEOTIDE SEQUENCE [LARGE SCALE GENOMIC DNA]</scope>
    <source>
        <strain evidence="5">DSM 45089 / DQS3-9A1</strain>
    </source>
</reference>
<dbReference type="PANTHER" id="PTHR43479">
    <property type="entry name" value="ACREF/ENVCD OPERON REPRESSOR-RELATED"/>
    <property type="match status" value="1"/>
</dbReference>
<evidence type="ECO:0000313" key="4">
    <source>
        <dbReference type="EMBL" id="AEF41248.1"/>
    </source>
</evidence>
<dbReference type="InterPro" id="IPR050624">
    <property type="entry name" value="HTH-type_Tx_Regulator"/>
</dbReference>
<dbReference type="KEGG" id="asd:AS9A_2801"/>
<keyword evidence="5" id="KW-1185">Reference proteome</keyword>
<feature type="DNA-binding region" description="H-T-H motif" evidence="2">
    <location>
        <begin position="46"/>
        <end position="65"/>
    </location>
</feature>
<sequence length="220" mass="24371">MASMGRAEVMRDYGGISAEDRRAERRRKLLEAGRQMWGESGLADVTVRGICASSGLTPRYFYEHFPNREALVVAVADELYDELFEVLVSASLAESGELEDKLRAALKALLDAIGDDPQIHRILTSDWNGVPGLVKRRTKTLDVITDLVLQYGAELLDFEPESAETMRRGALFVVGGVNQLIEEWLRDPKESTAELAEICTWLCLTVVKAGQAEAARDTAR</sequence>
<dbReference type="STRING" id="443218.AS9A_2801"/>
<feature type="domain" description="HTH tetR-type" evidence="3">
    <location>
        <begin position="23"/>
        <end position="83"/>
    </location>
</feature>
<dbReference type="Pfam" id="PF00440">
    <property type="entry name" value="TetR_N"/>
    <property type="match status" value="1"/>
</dbReference>
<dbReference type="GO" id="GO:0003677">
    <property type="term" value="F:DNA binding"/>
    <property type="evidence" value="ECO:0007669"/>
    <property type="project" value="UniProtKB-UniRule"/>
</dbReference>